<organism evidence="3">
    <name type="scientific">Dissoconium aciculare CBS 342.82</name>
    <dbReference type="NCBI Taxonomy" id="1314786"/>
    <lineage>
        <taxon>Eukaryota</taxon>
        <taxon>Fungi</taxon>
        <taxon>Dikarya</taxon>
        <taxon>Ascomycota</taxon>
        <taxon>Pezizomycotina</taxon>
        <taxon>Dothideomycetes</taxon>
        <taxon>Dothideomycetidae</taxon>
        <taxon>Mycosphaerellales</taxon>
        <taxon>Dissoconiaceae</taxon>
        <taxon>Dissoconium</taxon>
    </lineage>
</organism>
<evidence type="ECO:0000256" key="1">
    <source>
        <dbReference type="SAM" id="MobiDB-lite"/>
    </source>
</evidence>
<reference evidence="3" key="1">
    <citation type="submission" date="2020-01" db="EMBL/GenBank/DDBJ databases">
        <authorList>
            <consortium name="DOE Joint Genome Institute"/>
            <person name="Haridas S."/>
            <person name="Albert R."/>
            <person name="Binder M."/>
            <person name="Bloem J."/>
            <person name="Labutti K."/>
            <person name="Salamov A."/>
            <person name="Andreopoulos B."/>
            <person name="Baker S.E."/>
            <person name="Barry K."/>
            <person name="Bills G."/>
            <person name="Bluhm B.H."/>
            <person name="Cannon C."/>
            <person name="Castanera R."/>
            <person name="Culley D.E."/>
            <person name="Daum C."/>
            <person name="Ezra D."/>
            <person name="Gonzalez J.B."/>
            <person name="Henrissat B."/>
            <person name="Kuo A."/>
            <person name="Liang C."/>
            <person name="Lipzen A."/>
            <person name="Lutzoni F."/>
            <person name="Magnuson J."/>
            <person name="Mondo S."/>
            <person name="Nolan M."/>
            <person name="Ohm R."/>
            <person name="Pangilinan J."/>
            <person name="Park H.-J."/>
            <person name="Ramirez L."/>
            <person name="Alfaro M."/>
            <person name="Sun H."/>
            <person name="Tritt A."/>
            <person name="Yoshinaga Y."/>
            <person name="Zwiers L.-H."/>
            <person name="Turgeon B.G."/>
            <person name="Goodwin S.B."/>
            <person name="Spatafora J.W."/>
            <person name="Crous P.W."/>
            <person name="Grigoriev I.V."/>
        </authorList>
    </citation>
    <scope>NUCLEOTIDE SEQUENCE</scope>
    <source>
        <strain evidence="3">CBS 342.82</strain>
    </source>
</reference>
<evidence type="ECO:0000313" key="2">
    <source>
        <dbReference type="Proteomes" id="UP000504637"/>
    </source>
</evidence>
<dbReference type="AlphaFoldDB" id="A0A6J3LXA3"/>
<sequence>MREIFVVTSQRLCDFAHNYELHTVLEFIKHHQPSSNWRRASRHGYSLRASERFGTQLRTRGHQHQSSNPPGIDEIHKQP</sequence>
<evidence type="ECO:0000313" key="3">
    <source>
        <dbReference type="RefSeq" id="XP_033457417.1"/>
    </source>
</evidence>
<proteinExistence type="predicted"/>
<reference evidence="3" key="2">
    <citation type="submission" date="2020-04" db="EMBL/GenBank/DDBJ databases">
        <authorList>
            <consortium name="NCBI Genome Project"/>
        </authorList>
    </citation>
    <scope>NUCLEOTIDE SEQUENCE</scope>
    <source>
        <strain evidence="3">CBS 342.82</strain>
    </source>
</reference>
<protein>
    <submittedName>
        <fullName evidence="3">Uncharacterized protein</fullName>
    </submittedName>
</protein>
<dbReference type="Proteomes" id="UP000504637">
    <property type="component" value="Unplaced"/>
</dbReference>
<dbReference type="RefSeq" id="XP_033457417.1">
    <property type="nucleotide sequence ID" value="XM_033608712.1"/>
</dbReference>
<reference evidence="3" key="3">
    <citation type="submission" date="2025-08" db="UniProtKB">
        <authorList>
            <consortium name="RefSeq"/>
        </authorList>
    </citation>
    <scope>IDENTIFICATION</scope>
    <source>
        <strain evidence="3">CBS 342.82</strain>
    </source>
</reference>
<gene>
    <name evidence="3" type="ORF">K489DRAFT_54879</name>
</gene>
<accession>A0A6J3LXA3</accession>
<feature type="region of interest" description="Disordered" evidence="1">
    <location>
        <begin position="51"/>
        <end position="79"/>
    </location>
</feature>
<keyword evidence="2" id="KW-1185">Reference proteome</keyword>
<name>A0A6J3LXA3_9PEZI</name>
<dbReference type="GeneID" id="54366512"/>